<dbReference type="EMBL" id="QWKP01000211">
    <property type="protein sequence ID" value="RHA38701.1"/>
    <property type="molecule type" value="Genomic_DNA"/>
</dbReference>
<keyword evidence="2" id="KW-1185">Reference proteome</keyword>
<gene>
    <name evidence="1" type="ORF">D1825_13280</name>
</gene>
<evidence type="ECO:0000313" key="2">
    <source>
        <dbReference type="Proteomes" id="UP000283374"/>
    </source>
</evidence>
<dbReference type="AlphaFoldDB" id="A0A413RJD6"/>
<comment type="caution">
    <text evidence="1">The sequence shown here is derived from an EMBL/GenBank/DDBJ whole genome shotgun (WGS) entry which is preliminary data.</text>
</comment>
<name>A0A413RJD6_9CELL</name>
<evidence type="ECO:0000313" key="1">
    <source>
        <dbReference type="EMBL" id="RHA38701.1"/>
    </source>
</evidence>
<reference evidence="1 2" key="1">
    <citation type="submission" date="2018-08" db="EMBL/GenBank/DDBJ databases">
        <title>Cellulomonas rhizosphaerae sp. nov., a novel actinomycete isolated from soil.</title>
        <authorList>
            <person name="Tian Y."/>
        </authorList>
    </citation>
    <scope>NUCLEOTIDE SEQUENCE [LARGE SCALE GENOMIC DNA]</scope>
    <source>
        <strain evidence="1 2">NEAU-TCZ24</strain>
    </source>
</reference>
<sequence>MSFMSPIPFETVCEDEDGEFGRTSGFHLFGHGHTIDDVELFLHSQVEGEYDYDWEAGLREWEVTETWVRKVPCGYGMRYVYASGPGRGATAVTALSEPWGWDRWCTHHLDERACVGIPAGRFIDGETYVARRLEQIATEIDPRRDVDDRNGGTVYYCRPCSNAYSERERAARALAMAAAS</sequence>
<organism evidence="1 2">
    <name type="scientific">Cellulomonas rhizosphaerae</name>
    <dbReference type="NCBI Taxonomy" id="2293719"/>
    <lineage>
        <taxon>Bacteria</taxon>
        <taxon>Bacillati</taxon>
        <taxon>Actinomycetota</taxon>
        <taxon>Actinomycetes</taxon>
        <taxon>Micrococcales</taxon>
        <taxon>Cellulomonadaceae</taxon>
        <taxon>Cellulomonas</taxon>
    </lineage>
</organism>
<dbReference type="Proteomes" id="UP000283374">
    <property type="component" value="Unassembled WGS sequence"/>
</dbReference>
<dbReference type="RefSeq" id="WP_118767894.1">
    <property type="nucleotide sequence ID" value="NZ_QWKP01000211.1"/>
</dbReference>
<accession>A0A413RJD6</accession>
<proteinExistence type="predicted"/>
<protein>
    <submittedName>
        <fullName evidence="1">Uncharacterized protein</fullName>
    </submittedName>
</protein>